<dbReference type="EMBL" id="CP114370">
    <property type="protein sequence ID" value="WBP84238.1"/>
    <property type="molecule type" value="Genomic_DNA"/>
</dbReference>
<sequence>MDNKMRYGRRLSKSLFLTYNIEVNSITFGNYMKRLNLFTFVRRKKQKEHKNINVKFADLVQRDYNSKNNIICSTDVTYIPTPKDINQNHIYLSNIIDHKQSL</sequence>
<accession>A0ACD4PHY0</accession>
<evidence type="ECO:0000313" key="2">
    <source>
        <dbReference type="Proteomes" id="UP001213039"/>
    </source>
</evidence>
<dbReference type="Proteomes" id="UP001213039">
    <property type="component" value="Chromosome"/>
</dbReference>
<organism evidence="1 2">
    <name type="scientific">Mycoplasmopsis edwardii</name>
    <dbReference type="NCBI Taxonomy" id="53558"/>
    <lineage>
        <taxon>Bacteria</taxon>
        <taxon>Bacillati</taxon>
        <taxon>Mycoplasmatota</taxon>
        <taxon>Mycoplasmoidales</taxon>
        <taxon>Metamycoplasmataceae</taxon>
        <taxon>Mycoplasmopsis</taxon>
    </lineage>
</organism>
<proteinExistence type="predicted"/>
<gene>
    <name evidence="1" type="ORF">Me_995_000212</name>
</gene>
<keyword evidence="2" id="KW-1185">Reference proteome</keyword>
<name>A0ACD4PHY0_9BACT</name>
<reference evidence="1" key="1">
    <citation type="submission" date="2022-12" db="EMBL/GenBank/DDBJ databases">
        <authorList>
            <consortium name="Asia Pacific Centre for Animal Health"/>
            <person name="Klose S.M."/>
            <person name="Legione A.R."/>
            <person name="Monotti I."/>
            <person name="Bushell R."/>
            <person name="Marenda M.S."/>
            <person name="Sugiyama T."/>
            <person name="Browning G.F."/>
            <person name="Vaz P.K."/>
        </authorList>
    </citation>
    <scope>NUCLEOTIDE SEQUENCE</scope>
    <source>
        <strain evidence="1">Felid995</strain>
    </source>
</reference>
<protein>
    <submittedName>
        <fullName evidence="1">Uncharacterized protein</fullName>
    </submittedName>
</protein>
<evidence type="ECO:0000313" key="1">
    <source>
        <dbReference type="EMBL" id="WBP84238.1"/>
    </source>
</evidence>